<protein>
    <recommendedName>
        <fullName evidence="2">BclB C-terminal domain-containing protein</fullName>
    </recommendedName>
</protein>
<accession>A0A3G4ZP85</accession>
<evidence type="ECO:0008006" key="2">
    <source>
        <dbReference type="Google" id="ProtNLM"/>
    </source>
</evidence>
<reference evidence="1" key="1">
    <citation type="submission" date="2018-10" db="EMBL/GenBank/DDBJ databases">
        <title>Hidden diversity of soil giant viruses.</title>
        <authorList>
            <person name="Schulz F."/>
            <person name="Alteio L."/>
            <person name="Goudeau D."/>
            <person name="Ryan E.M."/>
            <person name="Malmstrom R.R."/>
            <person name="Blanchard J."/>
            <person name="Woyke T."/>
        </authorList>
    </citation>
    <scope>NUCLEOTIDE SEQUENCE</scope>
    <source>
        <strain evidence="1">TEV1</strain>
    </source>
</reference>
<organism evidence="1">
    <name type="scientific">Terrestrivirus sp</name>
    <dbReference type="NCBI Taxonomy" id="2487775"/>
    <lineage>
        <taxon>Viruses</taxon>
        <taxon>Varidnaviria</taxon>
        <taxon>Bamfordvirae</taxon>
        <taxon>Nucleocytoviricota</taxon>
        <taxon>Megaviricetes</taxon>
        <taxon>Imitervirales</taxon>
        <taxon>Mimiviridae</taxon>
        <taxon>Klosneuvirinae</taxon>
    </lineage>
</organism>
<name>A0A3G4ZP85_9VIRU</name>
<evidence type="ECO:0000313" key="1">
    <source>
        <dbReference type="EMBL" id="AYV76700.1"/>
    </source>
</evidence>
<proteinExistence type="predicted"/>
<gene>
    <name evidence="1" type="ORF">Terrestrivirus12_3</name>
</gene>
<dbReference type="EMBL" id="MK071990">
    <property type="protein sequence ID" value="AYV76700.1"/>
    <property type="molecule type" value="Genomic_DNA"/>
</dbReference>
<sequence length="289" mass="29701">MSYMYIYINKHMSFYVQYVNSDYEIDFSYDVYLIDASAGSIVLTLDDPQADGFKCYIKRLDTNAANGLVVNSVTTTIDGQPSVTMSVGSNILLTSLAGLWYTVSGSAQHTFPGMIPFSSGSPVALADNGSGSVGIPVFVAFGNSTPGVANLSSPIDLTGGTGGVAANMAFSAPRNGTAVTLNAFFNVTTAPALLSDGSYIITAELYTNNGAPTPTQFIELSPAVSVVLPTISSSLSLIPVGANVSGSTSVLMNPINMGDRLLLVISVTATGGAQGVTLNGFISGGLTLA</sequence>